<dbReference type="EMBL" id="POAF01000002">
    <property type="protein sequence ID" value="RBM02745.1"/>
    <property type="molecule type" value="Genomic_DNA"/>
</dbReference>
<dbReference type="Pfam" id="PF12680">
    <property type="entry name" value="SnoaL_2"/>
    <property type="match status" value="1"/>
</dbReference>
<organism evidence="2 3">
    <name type="scientific">Glutamicibacter soli</name>
    <dbReference type="NCBI Taxonomy" id="453836"/>
    <lineage>
        <taxon>Bacteria</taxon>
        <taxon>Bacillati</taxon>
        <taxon>Actinomycetota</taxon>
        <taxon>Actinomycetes</taxon>
        <taxon>Micrococcales</taxon>
        <taxon>Micrococcaceae</taxon>
        <taxon>Glutamicibacter</taxon>
    </lineage>
</organism>
<reference evidence="2 3" key="1">
    <citation type="submission" date="2018-01" db="EMBL/GenBank/DDBJ databases">
        <title>Glutamicibacter soli strain NHPC-3 Whole genome sequence and assembly.</title>
        <authorList>
            <person name="Choudhury P."/>
            <person name="Gupta D."/>
            <person name="Sengupta K."/>
            <person name="Jawed A."/>
            <person name="Sultana N."/>
            <person name="Saha P."/>
        </authorList>
    </citation>
    <scope>NUCLEOTIDE SEQUENCE [LARGE SCALE GENOMIC DNA]</scope>
    <source>
        <strain evidence="2 3">NHPC-3</strain>
    </source>
</reference>
<dbReference type="Gene3D" id="3.10.450.50">
    <property type="match status" value="1"/>
</dbReference>
<dbReference type="SUPFAM" id="SSF54427">
    <property type="entry name" value="NTF2-like"/>
    <property type="match status" value="1"/>
</dbReference>
<feature type="domain" description="SnoaL-like" evidence="1">
    <location>
        <begin position="13"/>
        <end position="110"/>
    </location>
</feature>
<dbReference type="InterPro" id="IPR037401">
    <property type="entry name" value="SnoaL-like"/>
</dbReference>
<keyword evidence="3" id="KW-1185">Reference proteome</keyword>
<evidence type="ECO:0000313" key="3">
    <source>
        <dbReference type="Proteomes" id="UP000252167"/>
    </source>
</evidence>
<protein>
    <recommendedName>
        <fullName evidence="1">SnoaL-like domain-containing protein</fullName>
    </recommendedName>
</protein>
<accession>A0A365YJ59</accession>
<dbReference type="Proteomes" id="UP000252167">
    <property type="component" value="Unassembled WGS sequence"/>
</dbReference>
<proteinExistence type="predicted"/>
<dbReference type="AlphaFoldDB" id="A0A365YJ59"/>
<name>A0A365YJ59_9MICC</name>
<evidence type="ECO:0000259" key="1">
    <source>
        <dbReference type="Pfam" id="PF12680"/>
    </source>
</evidence>
<gene>
    <name evidence="2" type="ORF">C1H84_04770</name>
</gene>
<sequence length="133" mass="14901">MQTIEAAQRWATTWANAWPLKDVDAIVGLQADDGVHWASMFRPLSGSSGLRTYLEECFAEESKPAETWFSEPIVYGSSASVEYWVVMYIKDQPMTVSGCTVLSFDDSGLVTTARDYSHVKEGHHLRPEHPFNA</sequence>
<evidence type="ECO:0000313" key="2">
    <source>
        <dbReference type="EMBL" id="RBM02745.1"/>
    </source>
</evidence>
<comment type="caution">
    <text evidence="2">The sequence shown here is derived from an EMBL/GenBank/DDBJ whole genome shotgun (WGS) entry which is preliminary data.</text>
</comment>
<dbReference type="RefSeq" id="WP_113606700.1">
    <property type="nucleotide sequence ID" value="NZ_CM125969.1"/>
</dbReference>
<dbReference type="InterPro" id="IPR032710">
    <property type="entry name" value="NTF2-like_dom_sf"/>
</dbReference>